<dbReference type="Proteomes" id="UP000276232">
    <property type="component" value="Unassembled WGS sequence"/>
</dbReference>
<keyword evidence="1" id="KW-0489">Methyltransferase</keyword>
<dbReference type="InParanoid" id="A0A3N1HT76"/>
<dbReference type="RefSeq" id="WP_241966966.1">
    <property type="nucleotide sequence ID" value="NZ_RJKN01000001.1"/>
</dbReference>
<evidence type="ECO:0000313" key="4">
    <source>
        <dbReference type="EMBL" id="ROP45724.1"/>
    </source>
</evidence>
<dbReference type="GO" id="GO:0032259">
    <property type="term" value="P:methylation"/>
    <property type="evidence" value="ECO:0007669"/>
    <property type="project" value="UniProtKB-KW"/>
</dbReference>
<dbReference type="Gene3D" id="3.40.50.150">
    <property type="entry name" value="Vaccinia Virus protein VP39"/>
    <property type="match status" value="1"/>
</dbReference>
<organism evidence="4 5">
    <name type="scientific">Pseudokineococcus lusitanus</name>
    <dbReference type="NCBI Taxonomy" id="763993"/>
    <lineage>
        <taxon>Bacteria</taxon>
        <taxon>Bacillati</taxon>
        <taxon>Actinomycetota</taxon>
        <taxon>Actinomycetes</taxon>
        <taxon>Kineosporiales</taxon>
        <taxon>Kineosporiaceae</taxon>
        <taxon>Pseudokineococcus</taxon>
    </lineage>
</organism>
<evidence type="ECO:0000256" key="1">
    <source>
        <dbReference type="ARBA" id="ARBA00022603"/>
    </source>
</evidence>
<dbReference type="InterPro" id="IPR050078">
    <property type="entry name" value="Ribosomal_L11_MeTrfase_PrmA"/>
</dbReference>
<dbReference type="GO" id="GO:0016279">
    <property type="term" value="F:protein-lysine N-methyltransferase activity"/>
    <property type="evidence" value="ECO:0007669"/>
    <property type="project" value="TreeGrafter"/>
</dbReference>
<accession>A0A3N1HT76</accession>
<feature type="compositionally biased region" description="Low complexity" evidence="3">
    <location>
        <begin position="218"/>
        <end position="230"/>
    </location>
</feature>
<evidence type="ECO:0000313" key="5">
    <source>
        <dbReference type="Proteomes" id="UP000276232"/>
    </source>
</evidence>
<gene>
    <name evidence="4" type="ORF">EDC03_0329</name>
</gene>
<protein>
    <submittedName>
        <fullName evidence="4">Putative nicotinamide N-methyase</fullName>
    </submittedName>
</protein>
<comment type="caution">
    <text evidence="4">The sequence shown here is derived from an EMBL/GenBank/DDBJ whole genome shotgun (WGS) entry which is preliminary data.</text>
</comment>
<keyword evidence="5" id="KW-1185">Reference proteome</keyword>
<dbReference type="EMBL" id="RJKN01000001">
    <property type="protein sequence ID" value="ROP45724.1"/>
    <property type="molecule type" value="Genomic_DNA"/>
</dbReference>
<keyword evidence="2" id="KW-0808">Transferase</keyword>
<dbReference type="AlphaFoldDB" id="A0A3N1HT76"/>
<reference evidence="4 5" key="1">
    <citation type="journal article" date="2015" name="Stand. Genomic Sci.">
        <title>Genomic Encyclopedia of Bacterial and Archaeal Type Strains, Phase III: the genomes of soil and plant-associated and newly described type strains.</title>
        <authorList>
            <person name="Whitman W.B."/>
            <person name="Woyke T."/>
            <person name="Klenk H.P."/>
            <person name="Zhou Y."/>
            <person name="Lilburn T.G."/>
            <person name="Beck B.J."/>
            <person name="De Vos P."/>
            <person name="Vandamme P."/>
            <person name="Eisen J.A."/>
            <person name="Garrity G."/>
            <person name="Hugenholtz P."/>
            <person name="Kyrpides N.C."/>
        </authorList>
    </citation>
    <scope>NUCLEOTIDE SEQUENCE [LARGE SCALE GENOMIC DNA]</scope>
    <source>
        <strain evidence="4 5">CECT 7306</strain>
    </source>
</reference>
<dbReference type="SUPFAM" id="SSF53335">
    <property type="entry name" value="S-adenosyl-L-methionine-dependent methyltransferases"/>
    <property type="match status" value="1"/>
</dbReference>
<dbReference type="PANTHER" id="PTHR43648">
    <property type="entry name" value="ELECTRON TRANSFER FLAVOPROTEIN BETA SUBUNIT LYSINE METHYLTRANSFERASE"/>
    <property type="match status" value="1"/>
</dbReference>
<evidence type="ECO:0000256" key="2">
    <source>
        <dbReference type="ARBA" id="ARBA00022679"/>
    </source>
</evidence>
<proteinExistence type="predicted"/>
<feature type="region of interest" description="Disordered" evidence="3">
    <location>
        <begin position="217"/>
        <end position="240"/>
    </location>
</feature>
<dbReference type="Pfam" id="PF06325">
    <property type="entry name" value="PrmA"/>
    <property type="match status" value="1"/>
</dbReference>
<dbReference type="PANTHER" id="PTHR43648:SF1">
    <property type="entry name" value="ELECTRON TRANSFER FLAVOPROTEIN BETA SUBUNIT LYSINE METHYLTRANSFERASE"/>
    <property type="match status" value="1"/>
</dbReference>
<feature type="compositionally biased region" description="Gly residues" evidence="3">
    <location>
        <begin position="231"/>
        <end position="240"/>
    </location>
</feature>
<dbReference type="InterPro" id="IPR029063">
    <property type="entry name" value="SAM-dependent_MTases_sf"/>
</dbReference>
<name>A0A3N1HT76_9ACTN</name>
<sequence>MDPDAPLDLARWGARAAAVPLVPEVVVPVVDDVVALWERTDAAAGRPQPPPFWGAPWVGGQALARHVLDRPDLVAGRAVVDVACGSGVVAVAAALAGASAVTALDLDPLAAAAARWTAARAGVVVDVRVADVLAAGPGPLDGADVVLVGDLFYERPVAEALLPLLERCADGGALVLVGDPGRAHLPTGRLAEVGRYAVPVVGDVEDAGTRSTGVLRVSGAARPGPPAASAGGCGGSAARA</sequence>
<evidence type="ECO:0000256" key="3">
    <source>
        <dbReference type="SAM" id="MobiDB-lite"/>
    </source>
</evidence>